<reference evidence="5" key="1">
    <citation type="journal article" date="2019" name="Int. J. Syst. Evol. Microbiol.">
        <title>The Global Catalogue of Microorganisms (GCM) 10K type strain sequencing project: providing services to taxonomists for standard genome sequencing and annotation.</title>
        <authorList>
            <consortium name="The Broad Institute Genomics Platform"/>
            <consortium name="The Broad Institute Genome Sequencing Center for Infectious Disease"/>
            <person name="Wu L."/>
            <person name="Ma J."/>
        </authorList>
    </citation>
    <scope>NUCLEOTIDE SEQUENCE [LARGE SCALE GENOMIC DNA]</scope>
    <source>
        <strain evidence="5">NBRC 103627</strain>
    </source>
</reference>
<dbReference type="Gene3D" id="3.30.530.20">
    <property type="match status" value="1"/>
</dbReference>
<evidence type="ECO:0000313" key="4">
    <source>
        <dbReference type="EMBL" id="MFC4478676.1"/>
    </source>
</evidence>
<feature type="domain" description="Coenzyme Q-binding protein COQ10 START" evidence="2">
    <location>
        <begin position="105"/>
        <end position="208"/>
    </location>
</feature>
<evidence type="ECO:0000259" key="3">
    <source>
        <dbReference type="Pfam" id="PF11127"/>
    </source>
</evidence>
<organism evidence="4 5">
    <name type="scientific">Flavobacterium chungangensis</name>
    <dbReference type="NCBI Taxonomy" id="2708132"/>
    <lineage>
        <taxon>Bacteria</taxon>
        <taxon>Pseudomonadati</taxon>
        <taxon>Bacteroidota</taxon>
        <taxon>Flavobacteriia</taxon>
        <taxon>Flavobacteriales</taxon>
        <taxon>Flavobacteriaceae</taxon>
        <taxon>Flavobacterium</taxon>
    </lineage>
</organism>
<dbReference type="Proteomes" id="UP001596003">
    <property type="component" value="Unassembled WGS sequence"/>
</dbReference>
<dbReference type="PANTHER" id="PTHR33824:SF7">
    <property type="entry name" value="POLYKETIDE CYCLASE_DEHYDRASE AND LIPID TRANSPORT SUPERFAMILY PROTEIN"/>
    <property type="match status" value="1"/>
</dbReference>
<dbReference type="PANTHER" id="PTHR33824">
    <property type="entry name" value="POLYKETIDE CYCLASE/DEHYDRASE AND LIPID TRANSPORT SUPERFAMILY PROTEIN"/>
    <property type="match status" value="1"/>
</dbReference>
<dbReference type="Pfam" id="PF11127">
    <property type="entry name" value="YgaP-like_TM"/>
    <property type="match status" value="1"/>
</dbReference>
<dbReference type="InterPro" id="IPR047137">
    <property type="entry name" value="ORF3"/>
</dbReference>
<dbReference type="InterPro" id="IPR021309">
    <property type="entry name" value="YgaP-like_TM"/>
</dbReference>
<accession>A0ABV8ZFY5</accession>
<feature type="domain" description="Inner membrane protein YgaP-like transmembrane" evidence="3">
    <location>
        <begin position="32"/>
        <end position="86"/>
    </location>
</feature>
<dbReference type="Pfam" id="PF03364">
    <property type="entry name" value="Polyketide_cyc"/>
    <property type="match status" value="1"/>
</dbReference>
<dbReference type="InterPro" id="IPR023393">
    <property type="entry name" value="START-like_dom_sf"/>
</dbReference>
<name>A0ABV8ZFY5_9FLAO</name>
<sequence>MNEALHKFKNLKRKQMHTSTISNRKITAKSNVNVSTFERILMTAAGSYLLYKGLSQEKKNISQITSGGAMLARGISGYCPVYSAVDHLKNDKGSNVNIRTSITIGKPISEVYAFWRNLENLPKFMNHLESVKTISSTKSEWTAKGPAGIGSLSWKAEIIKDQKEKLLSWQSVDDAPVKNFGKVLFKASGNSTEIDVTISYRAPLGIAGQGAAKLLNPIFEKIVHDDISGLKSYLEK</sequence>
<evidence type="ECO:0000259" key="2">
    <source>
        <dbReference type="Pfam" id="PF03364"/>
    </source>
</evidence>
<comment type="similarity">
    <text evidence="1">Belongs to the ribosome association toxin RatA family.</text>
</comment>
<evidence type="ECO:0000313" key="5">
    <source>
        <dbReference type="Proteomes" id="UP001596003"/>
    </source>
</evidence>
<dbReference type="CDD" id="cd07817">
    <property type="entry name" value="SRPBCC_8"/>
    <property type="match status" value="1"/>
</dbReference>
<proteinExistence type="inferred from homology"/>
<keyword evidence="5" id="KW-1185">Reference proteome</keyword>
<evidence type="ECO:0000256" key="1">
    <source>
        <dbReference type="ARBA" id="ARBA00008918"/>
    </source>
</evidence>
<comment type="caution">
    <text evidence="4">The sequence shown here is derived from an EMBL/GenBank/DDBJ whole genome shotgun (WGS) entry which is preliminary data.</text>
</comment>
<dbReference type="InterPro" id="IPR005031">
    <property type="entry name" value="COQ10_START"/>
</dbReference>
<protein>
    <submittedName>
        <fullName evidence="4">SRPBCC family protein</fullName>
    </submittedName>
</protein>
<dbReference type="RefSeq" id="WP_379799489.1">
    <property type="nucleotide sequence ID" value="NZ_JBHSFY010000010.1"/>
</dbReference>
<dbReference type="SUPFAM" id="SSF55961">
    <property type="entry name" value="Bet v1-like"/>
    <property type="match status" value="1"/>
</dbReference>
<dbReference type="EMBL" id="JBHSFY010000010">
    <property type="protein sequence ID" value="MFC4478676.1"/>
    <property type="molecule type" value="Genomic_DNA"/>
</dbReference>
<gene>
    <name evidence="4" type="ORF">ACFO3N_16495</name>
</gene>